<sequence>MATSNLLTNTRLIVTGGGSGFGAEISRQAVNEGAKVVILDVSPTGQTVADEINAKVPGSVVFVKGSVTETAGWEAAREAAVSNFGGVDSVVNNAGWSYHTKPTLEVTLEEYTKTFDLNVKSVFLSVQNIVPLMIKQGTGGTFIQIGSVSHLRPRPGLAWYAASKGTVTTVGKALATEYADKNIRFNTVLPVLTPTGLTNQFVGVDQHDTAGLEKFAGGVPLGRLGKPQDIAEAVVWLASPRAQFITGVDLPVDGGRHI</sequence>
<dbReference type="FunFam" id="3.40.50.720:FF:000084">
    <property type="entry name" value="Short-chain dehydrogenase reductase"/>
    <property type="match status" value="1"/>
</dbReference>
<evidence type="ECO:0000256" key="2">
    <source>
        <dbReference type="ARBA" id="ARBA00023002"/>
    </source>
</evidence>
<dbReference type="Gene3D" id="3.40.50.720">
    <property type="entry name" value="NAD(P)-binding Rossmann-like Domain"/>
    <property type="match status" value="1"/>
</dbReference>
<gene>
    <name evidence="3" type="primary">tsaC1</name>
    <name evidence="3" type="ORF">LOC62_03G004111</name>
</gene>
<organism evidence="3 4">
    <name type="scientific">Vanrija pseudolonga</name>
    <dbReference type="NCBI Taxonomy" id="143232"/>
    <lineage>
        <taxon>Eukaryota</taxon>
        <taxon>Fungi</taxon>
        <taxon>Dikarya</taxon>
        <taxon>Basidiomycota</taxon>
        <taxon>Agaricomycotina</taxon>
        <taxon>Tremellomycetes</taxon>
        <taxon>Trichosporonales</taxon>
        <taxon>Trichosporonaceae</taxon>
        <taxon>Vanrija</taxon>
    </lineage>
</organism>
<dbReference type="PANTHER" id="PTHR43639">
    <property type="entry name" value="OXIDOREDUCTASE, SHORT-CHAIN DEHYDROGENASE/REDUCTASE FAMILY (AFU_ORTHOLOGUE AFUA_5G02870)"/>
    <property type="match status" value="1"/>
</dbReference>
<protein>
    <submittedName>
        <fullName evidence="3">4-formylbenzenesulfonate dehydrogenase TsaC1/TsaC2</fullName>
    </submittedName>
</protein>
<evidence type="ECO:0000313" key="3">
    <source>
        <dbReference type="EMBL" id="WOO80586.1"/>
    </source>
</evidence>
<dbReference type="Proteomes" id="UP000827549">
    <property type="component" value="Chromosome 3"/>
</dbReference>
<dbReference type="GeneID" id="87807351"/>
<proteinExistence type="inferred from homology"/>
<evidence type="ECO:0000256" key="1">
    <source>
        <dbReference type="ARBA" id="ARBA00006484"/>
    </source>
</evidence>
<accession>A0AAF0Y9P5</accession>
<dbReference type="SUPFAM" id="SSF51735">
    <property type="entry name" value="NAD(P)-binding Rossmann-fold domains"/>
    <property type="match status" value="1"/>
</dbReference>
<dbReference type="InterPro" id="IPR036291">
    <property type="entry name" value="NAD(P)-bd_dom_sf"/>
</dbReference>
<keyword evidence="4" id="KW-1185">Reference proteome</keyword>
<dbReference type="PANTHER" id="PTHR43639:SF1">
    <property type="entry name" value="SHORT-CHAIN DEHYDROGENASE_REDUCTASE FAMILY PROTEIN"/>
    <property type="match status" value="1"/>
</dbReference>
<dbReference type="EMBL" id="CP086716">
    <property type="protein sequence ID" value="WOO80586.1"/>
    <property type="molecule type" value="Genomic_DNA"/>
</dbReference>
<dbReference type="GO" id="GO:0016491">
    <property type="term" value="F:oxidoreductase activity"/>
    <property type="evidence" value="ECO:0007669"/>
    <property type="project" value="UniProtKB-KW"/>
</dbReference>
<dbReference type="NCBIfam" id="NF005559">
    <property type="entry name" value="PRK07231.1"/>
    <property type="match status" value="1"/>
</dbReference>
<keyword evidence="2" id="KW-0560">Oxidoreductase</keyword>
<dbReference type="AlphaFoldDB" id="A0AAF0Y9P5"/>
<dbReference type="RefSeq" id="XP_062626618.1">
    <property type="nucleotide sequence ID" value="XM_062770634.1"/>
</dbReference>
<dbReference type="InterPro" id="IPR002347">
    <property type="entry name" value="SDR_fam"/>
</dbReference>
<dbReference type="Pfam" id="PF13561">
    <property type="entry name" value="adh_short_C2"/>
    <property type="match status" value="1"/>
</dbReference>
<evidence type="ECO:0000313" key="4">
    <source>
        <dbReference type="Proteomes" id="UP000827549"/>
    </source>
</evidence>
<dbReference type="PRINTS" id="PR00080">
    <property type="entry name" value="SDRFAMILY"/>
</dbReference>
<reference evidence="3" key="1">
    <citation type="submission" date="2023-10" db="EMBL/GenBank/DDBJ databases">
        <authorList>
            <person name="Noh H."/>
        </authorList>
    </citation>
    <scope>NUCLEOTIDE SEQUENCE</scope>
    <source>
        <strain evidence="3">DUCC4014</strain>
    </source>
</reference>
<comment type="similarity">
    <text evidence="1">Belongs to the short-chain dehydrogenases/reductases (SDR) family.</text>
</comment>
<dbReference type="PRINTS" id="PR00081">
    <property type="entry name" value="GDHRDH"/>
</dbReference>
<name>A0AAF0Y9P5_9TREE</name>